<evidence type="ECO:0000256" key="1">
    <source>
        <dbReference type="PROSITE-ProRule" id="PRU00042"/>
    </source>
</evidence>
<name>A0A8X6U2Y6_NEPPI</name>
<dbReference type="Proteomes" id="UP000887013">
    <property type="component" value="Unassembled WGS sequence"/>
</dbReference>
<feature type="domain" description="C2H2-type" evidence="3">
    <location>
        <begin position="461"/>
        <end position="484"/>
    </location>
</feature>
<reference evidence="4" key="1">
    <citation type="submission" date="2020-08" db="EMBL/GenBank/DDBJ databases">
        <title>Multicomponent nature underlies the extraordinary mechanical properties of spider dragline silk.</title>
        <authorList>
            <person name="Kono N."/>
            <person name="Nakamura H."/>
            <person name="Mori M."/>
            <person name="Yoshida Y."/>
            <person name="Ohtoshi R."/>
            <person name="Malay A.D."/>
            <person name="Moran D.A.P."/>
            <person name="Tomita M."/>
            <person name="Numata K."/>
            <person name="Arakawa K."/>
        </authorList>
    </citation>
    <scope>NUCLEOTIDE SEQUENCE</scope>
</reference>
<evidence type="ECO:0000259" key="3">
    <source>
        <dbReference type="PROSITE" id="PS50157"/>
    </source>
</evidence>
<dbReference type="PROSITE" id="PS50157">
    <property type="entry name" value="ZINC_FINGER_C2H2_2"/>
    <property type="match status" value="1"/>
</dbReference>
<evidence type="ECO:0000256" key="2">
    <source>
        <dbReference type="SAM" id="MobiDB-lite"/>
    </source>
</evidence>
<dbReference type="SMART" id="SM00355">
    <property type="entry name" value="ZnF_C2H2"/>
    <property type="match status" value="3"/>
</dbReference>
<keyword evidence="1" id="KW-0862">Zinc</keyword>
<evidence type="ECO:0000313" key="4">
    <source>
        <dbReference type="EMBL" id="GFT76463.1"/>
    </source>
</evidence>
<dbReference type="AlphaFoldDB" id="A0A8X6U2Y6"/>
<organism evidence="4 5">
    <name type="scientific">Nephila pilipes</name>
    <name type="common">Giant wood spider</name>
    <name type="synonym">Nephila maculata</name>
    <dbReference type="NCBI Taxonomy" id="299642"/>
    <lineage>
        <taxon>Eukaryota</taxon>
        <taxon>Metazoa</taxon>
        <taxon>Ecdysozoa</taxon>
        <taxon>Arthropoda</taxon>
        <taxon>Chelicerata</taxon>
        <taxon>Arachnida</taxon>
        <taxon>Araneae</taxon>
        <taxon>Araneomorphae</taxon>
        <taxon>Entelegynae</taxon>
        <taxon>Araneoidea</taxon>
        <taxon>Nephilidae</taxon>
        <taxon>Nephila</taxon>
    </lineage>
</organism>
<dbReference type="InterPro" id="IPR013087">
    <property type="entry name" value="Znf_C2H2_type"/>
</dbReference>
<proteinExistence type="predicted"/>
<protein>
    <recommendedName>
        <fullName evidence="3">C2H2-type domain-containing protein</fullName>
    </recommendedName>
</protein>
<sequence length="684" mass="75390">MMDSGDCHSSITVHDLSSTSTHSSITPVAHRTRAGLSTISFLDAARAGQCKMCPIKCSSTIRLQKHILSHKSNRKRQKALDAVLSVLKAKKAMYTPLSSRSNKPCSLERKYKDLFQEAVPANSQDAMETNNMEEGKNPSPTIRSILNNILEQVQTDIPCRNAQDTEHGPSSLMVASSQGLSSTPMGSIALEGSMLGKPMSPCISLPLILEPLPKREFQTEGSSSPTAVDSAILMPLSQESFEGLPRLISPIHSPCREKSPSILDIIMSQEFYSREASPEVEGLNTDHSPLELPKAQDVTPSSPVTSPSVVINSRCNEKANTEPVIPSYLEAAKAGLCKICNRSVSPTLLLSHLNKHRPCNKRFKCIRAVVLFNKEEKAQDKKLDHSRSGKTLKNSPSQLEKTFREKFPDLKVFQNTTSGSSPETSDRESLLSELDSPPTGPPSKPAFTRRSYSSVTRKGLHRCKFCEQAFVTNNGLEVHLQKVHYIPPQNPVKADVSFPPEESTSHLEIEDGMTYADRCKPHRSLEVSTDRKSPVSLLVAIPESTQVKPSTRKVSKVSKGKLQVSIGNVPTMSQQESSRKIMRNASKAGDWSTPSKFAQSTNFPRGPNIVTRRDPRSDSSMEDFEASSIRKPNSSPPGSPTKCLTHFWPLEEGRLIPLFRNLTMLWHSVRVLGIYDLVIPPSSH</sequence>
<feature type="compositionally biased region" description="Basic and acidic residues" evidence="2">
    <location>
        <begin position="377"/>
        <end position="387"/>
    </location>
</feature>
<dbReference type="GO" id="GO:0008270">
    <property type="term" value="F:zinc ion binding"/>
    <property type="evidence" value="ECO:0007669"/>
    <property type="project" value="UniProtKB-KW"/>
</dbReference>
<feature type="compositionally biased region" description="Polar residues" evidence="2">
    <location>
        <begin position="389"/>
        <end position="400"/>
    </location>
</feature>
<feature type="compositionally biased region" description="Polar residues" evidence="2">
    <location>
        <begin position="592"/>
        <end position="603"/>
    </location>
</feature>
<feature type="region of interest" description="Disordered" evidence="2">
    <location>
        <begin position="586"/>
        <end position="640"/>
    </location>
</feature>
<comment type="caution">
    <text evidence="4">The sequence shown here is derived from an EMBL/GenBank/DDBJ whole genome shotgun (WGS) entry which is preliminary data.</text>
</comment>
<keyword evidence="5" id="KW-1185">Reference proteome</keyword>
<gene>
    <name evidence="4" type="ORF">NPIL_434641</name>
</gene>
<dbReference type="PROSITE" id="PS00028">
    <property type="entry name" value="ZINC_FINGER_C2H2_1"/>
    <property type="match status" value="2"/>
</dbReference>
<evidence type="ECO:0000313" key="5">
    <source>
        <dbReference type="Proteomes" id="UP000887013"/>
    </source>
</evidence>
<dbReference type="EMBL" id="BMAW01117706">
    <property type="protein sequence ID" value="GFT76463.1"/>
    <property type="molecule type" value="Genomic_DNA"/>
</dbReference>
<accession>A0A8X6U2Y6</accession>
<feature type="compositionally biased region" description="Polar residues" evidence="2">
    <location>
        <begin position="413"/>
        <end position="422"/>
    </location>
</feature>
<feature type="region of interest" description="Disordered" evidence="2">
    <location>
        <begin position="377"/>
        <end position="451"/>
    </location>
</feature>
<keyword evidence="1" id="KW-0863">Zinc-finger</keyword>
<keyword evidence="1" id="KW-0479">Metal-binding</keyword>